<protein>
    <recommendedName>
        <fullName evidence="4">CDT1 Geminin-binding domain-containing protein</fullName>
    </recommendedName>
</protein>
<dbReference type="Pfam" id="PF08839">
    <property type="entry name" value="CDT1"/>
    <property type="match status" value="1"/>
</dbReference>
<feature type="domain" description="CDT1 Geminin-binding" evidence="4">
    <location>
        <begin position="112"/>
        <end position="240"/>
    </location>
</feature>
<comment type="similarity">
    <text evidence="1">Belongs to the Cdt1 family.</text>
</comment>
<dbReference type="InterPro" id="IPR038090">
    <property type="entry name" value="Cdt1_C_WH_dom_sf"/>
</dbReference>
<keyword evidence="2" id="KW-0131">Cell cycle</keyword>
<feature type="compositionally biased region" description="Polar residues" evidence="3">
    <location>
        <begin position="24"/>
        <end position="36"/>
    </location>
</feature>
<feature type="compositionally biased region" description="Polar residues" evidence="3">
    <location>
        <begin position="48"/>
        <end position="58"/>
    </location>
</feature>
<dbReference type="SMART" id="SM01075">
    <property type="entry name" value="CDT1"/>
    <property type="match status" value="1"/>
</dbReference>
<accession>A0A397ZWH7</accession>
<dbReference type="SUPFAM" id="SSF46785">
    <property type="entry name" value="Winged helix' DNA-binding domain"/>
    <property type="match status" value="1"/>
</dbReference>
<reference evidence="5 6" key="1">
    <citation type="submission" date="2018-06" db="EMBL/GenBank/DDBJ databases">
        <title>WGS assembly of Brassica rapa FPsc.</title>
        <authorList>
            <person name="Bowman J."/>
            <person name="Kohchi T."/>
            <person name="Yamato K."/>
            <person name="Jenkins J."/>
            <person name="Shu S."/>
            <person name="Ishizaki K."/>
            <person name="Yamaoka S."/>
            <person name="Nishihama R."/>
            <person name="Nakamura Y."/>
            <person name="Berger F."/>
            <person name="Adam C."/>
            <person name="Aki S."/>
            <person name="Althoff F."/>
            <person name="Araki T."/>
            <person name="Arteaga-Vazquez M."/>
            <person name="Balasubrmanian S."/>
            <person name="Bauer D."/>
            <person name="Boehm C."/>
            <person name="Briginshaw L."/>
            <person name="Caballero-Perez J."/>
            <person name="Catarino B."/>
            <person name="Chen F."/>
            <person name="Chiyoda S."/>
            <person name="Chovatia M."/>
            <person name="Davies K."/>
            <person name="Delmans M."/>
            <person name="Demura T."/>
            <person name="Dierschke T."/>
            <person name="Dolan L."/>
            <person name="Dorantes-Acosta A."/>
            <person name="Eklund D."/>
            <person name="Florent S."/>
            <person name="Flores-Sandoval E."/>
            <person name="Fujiyama A."/>
            <person name="Fukuzawa H."/>
            <person name="Galik B."/>
            <person name="Grimanelli D."/>
            <person name="Grimwood J."/>
            <person name="Grossniklaus U."/>
            <person name="Hamada T."/>
            <person name="Haseloff J."/>
            <person name="Hetherington A."/>
            <person name="Higo A."/>
            <person name="Hirakawa Y."/>
            <person name="Hundley H."/>
            <person name="Ikeda Y."/>
            <person name="Inoue K."/>
            <person name="Inoue S."/>
            <person name="Ishida S."/>
            <person name="Jia Q."/>
            <person name="Kakita M."/>
            <person name="Kanazawa T."/>
            <person name="Kawai Y."/>
            <person name="Kawashima T."/>
            <person name="Kennedy M."/>
            <person name="Kinose K."/>
            <person name="Kinoshita T."/>
            <person name="Kohara Y."/>
            <person name="Koide E."/>
            <person name="Komatsu K."/>
            <person name="Kopischke S."/>
            <person name="Kubo M."/>
            <person name="Kyozuka J."/>
            <person name="Lagercrantz U."/>
            <person name="Lin S."/>
            <person name="Lindquist E."/>
            <person name="Lipzen A."/>
            <person name="Lu C."/>
            <person name="Luna E."/>
            <person name="Martienssen R."/>
            <person name="Minamino N."/>
            <person name="Mizutani M."/>
            <person name="Mizutani M."/>
            <person name="Mochizuki N."/>
            <person name="Monte I."/>
            <person name="Mosher R."/>
            <person name="Nagasaki H."/>
            <person name="Nakagami H."/>
            <person name="Naramoto S."/>
            <person name="Nishitani K."/>
            <person name="Ohtani M."/>
            <person name="Okamoto T."/>
            <person name="Okumura M."/>
            <person name="Phillips J."/>
            <person name="Pollak B."/>
            <person name="Reinders A."/>
            <person name="Roevekamp M."/>
            <person name="Sano R."/>
            <person name="Sawa S."/>
            <person name="Schmid M."/>
            <person name="Shirakawa M."/>
            <person name="Solano R."/>
            <person name="Spunde A."/>
            <person name="Suetsugu N."/>
            <person name="Sugano S."/>
            <person name="Sugiyama A."/>
            <person name="Sun R."/>
            <person name="Suzuki Y."/>
            <person name="Takenaka M."/>
            <person name="Takezawa D."/>
            <person name="Tomogane H."/>
            <person name="Tsuzuki M."/>
            <person name="Ueda T."/>
            <person name="Umeda M."/>
            <person name="Ward J."/>
            <person name="Watanabe Y."/>
            <person name="Yazaki K."/>
            <person name="Yokoyama R."/>
            <person name="Yoshitake Y."/>
            <person name="Yotsui I."/>
            <person name="Zachgo S."/>
            <person name="Schmutz J."/>
        </authorList>
    </citation>
    <scope>NUCLEOTIDE SEQUENCE [LARGE SCALE GENOMIC DNA]</scope>
    <source>
        <strain evidence="6">cv. B-3</strain>
    </source>
</reference>
<dbReference type="GO" id="GO:0071163">
    <property type="term" value="P:DNA replication preinitiation complex assembly"/>
    <property type="evidence" value="ECO:0007669"/>
    <property type="project" value="InterPro"/>
</dbReference>
<evidence type="ECO:0000256" key="3">
    <source>
        <dbReference type="SAM" id="MobiDB-lite"/>
    </source>
</evidence>
<dbReference type="CDD" id="cd08767">
    <property type="entry name" value="Cdt1_c"/>
    <property type="match status" value="1"/>
</dbReference>
<evidence type="ECO:0000256" key="2">
    <source>
        <dbReference type="ARBA" id="ARBA00023306"/>
    </source>
</evidence>
<proteinExistence type="inferred from homology"/>
<gene>
    <name evidence="5" type="ORF">BRARA_C01597</name>
</gene>
<dbReference type="EMBL" id="CM010630">
    <property type="protein sequence ID" value="RID69505.1"/>
    <property type="molecule type" value="Genomic_DNA"/>
</dbReference>
<organism evidence="5 6">
    <name type="scientific">Brassica campestris</name>
    <name type="common">Field mustard</name>
    <dbReference type="NCBI Taxonomy" id="3711"/>
    <lineage>
        <taxon>Eukaryota</taxon>
        <taxon>Viridiplantae</taxon>
        <taxon>Streptophyta</taxon>
        <taxon>Embryophyta</taxon>
        <taxon>Tracheophyta</taxon>
        <taxon>Spermatophyta</taxon>
        <taxon>Magnoliopsida</taxon>
        <taxon>eudicotyledons</taxon>
        <taxon>Gunneridae</taxon>
        <taxon>Pentapetalae</taxon>
        <taxon>rosids</taxon>
        <taxon>malvids</taxon>
        <taxon>Brassicales</taxon>
        <taxon>Brassicaceae</taxon>
        <taxon>Brassiceae</taxon>
        <taxon>Brassica</taxon>
    </lineage>
</organism>
<dbReference type="GO" id="GO:0005634">
    <property type="term" value="C:nucleus"/>
    <property type="evidence" value="ECO:0007669"/>
    <property type="project" value="GOC"/>
</dbReference>
<dbReference type="InterPro" id="IPR014939">
    <property type="entry name" value="CDT1_Gemini-bd-like"/>
</dbReference>
<name>A0A397ZWH7_BRACM</name>
<dbReference type="Pfam" id="PF16679">
    <property type="entry name" value="CDT1_C"/>
    <property type="match status" value="1"/>
</dbReference>
<dbReference type="GO" id="GO:0003677">
    <property type="term" value="F:DNA binding"/>
    <property type="evidence" value="ECO:0007669"/>
    <property type="project" value="InterPro"/>
</dbReference>
<evidence type="ECO:0000259" key="4">
    <source>
        <dbReference type="SMART" id="SM01075"/>
    </source>
</evidence>
<dbReference type="AlphaFoldDB" id="A0A397ZWH7"/>
<sequence>MSAPGSSRSIPFKSKKRLFDSPRSKSQTGNPDSPSSVPFPTPEKPPESTITRSSNRSAALSEKEVPQAAGSCRRSEDPIGKVSSARSQLVFSSSSSSKRVSNVNKIAENEKLPEKYETLGKFFDALDSSIVLSKLRGSKPSFSNISGKIEHLTERRFCYSHLAQIKHLLPEAIEIKRVVVHDETTRCMKPDLHVSLNADAVEDHDKSKKISLRKVFRTRLADFVKAHPQGDEVPEEPLPELFSRRKLNENSKDEVKSFSSVMEEMASIPAAKLISSFMKVPSTPVKPASSPARPALSKINLAPTPVKAVSTPASVPSTPAKIDSASAFVASTPPEFASTPARLFSRSLEARLVKRSSDDTNLDDVTTDQPFKLARRSSLSSSRSLNFDSYTEDVTDVDEDIDQVLVQDASSDDEILSILPDNLREEIKEQERKAIEDSNPAISEAKRRRKMIACLPKFFNVIHYLIQSIRRWVITKEELVHKIIAGHSDITDRREVEEQLVLMQELVPEWISEKRSSSGDVLVCINKVASPQTIRSSLEEENKKAMATPLS</sequence>
<dbReference type="InterPro" id="IPR036390">
    <property type="entry name" value="WH_DNA-bd_sf"/>
</dbReference>
<dbReference type="PANTHER" id="PTHR28637:SF1">
    <property type="entry name" value="DNA REPLICATION FACTOR CDT1"/>
    <property type="match status" value="1"/>
</dbReference>
<dbReference type="CDD" id="cd08674">
    <property type="entry name" value="Cdt1_m"/>
    <property type="match status" value="1"/>
</dbReference>
<feature type="region of interest" description="Disordered" evidence="3">
    <location>
        <begin position="1"/>
        <end position="86"/>
    </location>
</feature>
<dbReference type="PANTHER" id="PTHR28637">
    <property type="entry name" value="DNA REPLICATION FACTOR CDT1"/>
    <property type="match status" value="1"/>
</dbReference>
<dbReference type="InterPro" id="IPR032054">
    <property type="entry name" value="Cdt1_C"/>
</dbReference>
<dbReference type="Proteomes" id="UP000264353">
    <property type="component" value="Chromosome A3"/>
</dbReference>
<dbReference type="InterPro" id="IPR045173">
    <property type="entry name" value="Cdt1"/>
</dbReference>
<evidence type="ECO:0000313" key="5">
    <source>
        <dbReference type="EMBL" id="RID69505.1"/>
    </source>
</evidence>
<evidence type="ECO:0000256" key="1">
    <source>
        <dbReference type="ARBA" id="ARBA00008356"/>
    </source>
</evidence>
<evidence type="ECO:0000313" key="6">
    <source>
        <dbReference type="Proteomes" id="UP000264353"/>
    </source>
</evidence>
<dbReference type="FunFam" id="1.10.10.1420:FF:000003">
    <property type="entry name" value="CDT1-like protein a chloroplastic"/>
    <property type="match status" value="1"/>
</dbReference>
<dbReference type="GO" id="GO:0030174">
    <property type="term" value="P:regulation of DNA-templated DNA replication initiation"/>
    <property type="evidence" value="ECO:0007669"/>
    <property type="project" value="InterPro"/>
</dbReference>
<dbReference type="Gene3D" id="1.10.10.1420">
    <property type="entry name" value="DNA replication factor Cdt1, C-terminal WH domain"/>
    <property type="match status" value="1"/>
</dbReference>